<name>A0A0G4F4F9_VITBC</name>
<sequence>MRFAACRQAYMTAQRHFGSEYRRGLPSLTRLNALGPYRTLTTQRNAFTLRIEPSTTCSLSAALGIAALRHGLVPPTSEFGGLESSGLSEWLLSLLEEYQYHGNDWPPHRNTRQVLA</sequence>
<accession>A0A0G4F4F9</accession>
<keyword evidence="2" id="KW-1185">Reference proteome</keyword>
<dbReference type="AlphaFoldDB" id="A0A0G4F4F9"/>
<evidence type="ECO:0000313" key="2">
    <source>
        <dbReference type="Proteomes" id="UP000041254"/>
    </source>
</evidence>
<reference evidence="1 2" key="1">
    <citation type="submission" date="2014-11" db="EMBL/GenBank/DDBJ databases">
        <authorList>
            <person name="Zhu J."/>
            <person name="Qi W."/>
            <person name="Song R."/>
        </authorList>
    </citation>
    <scope>NUCLEOTIDE SEQUENCE [LARGE SCALE GENOMIC DNA]</scope>
</reference>
<dbReference type="Proteomes" id="UP000041254">
    <property type="component" value="Unassembled WGS sequence"/>
</dbReference>
<dbReference type="InParanoid" id="A0A0G4F4F9"/>
<evidence type="ECO:0000313" key="1">
    <source>
        <dbReference type="EMBL" id="CEM06619.1"/>
    </source>
</evidence>
<organism evidence="1 2">
    <name type="scientific">Vitrella brassicaformis (strain CCMP3155)</name>
    <dbReference type="NCBI Taxonomy" id="1169540"/>
    <lineage>
        <taxon>Eukaryota</taxon>
        <taxon>Sar</taxon>
        <taxon>Alveolata</taxon>
        <taxon>Colpodellida</taxon>
        <taxon>Vitrellaceae</taxon>
        <taxon>Vitrella</taxon>
    </lineage>
</organism>
<protein>
    <submittedName>
        <fullName evidence="1">Uncharacterized protein</fullName>
    </submittedName>
</protein>
<dbReference type="EMBL" id="CDMY01000367">
    <property type="protein sequence ID" value="CEM06619.1"/>
    <property type="molecule type" value="Genomic_DNA"/>
</dbReference>
<dbReference type="VEuPathDB" id="CryptoDB:Vbra_14393"/>
<proteinExistence type="predicted"/>
<gene>
    <name evidence="1" type="ORF">Vbra_14393</name>
</gene>